<dbReference type="AlphaFoldDB" id="A0A934UU22"/>
<evidence type="ECO:0000256" key="4">
    <source>
        <dbReference type="ARBA" id="ARBA00022630"/>
    </source>
</evidence>
<evidence type="ECO:0000256" key="1">
    <source>
        <dbReference type="ARBA" id="ARBA00001917"/>
    </source>
</evidence>
<evidence type="ECO:0000313" key="11">
    <source>
        <dbReference type="EMBL" id="MBK0417951.1"/>
    </source>
</evidence>
<protein>
    <recommendedName>
        <fullName evidence="8">Propionate 3-nitronate monooxygenase</fullName>
    </recommendedName>
</protein>
<sequence>MGGLLESDLPIVGAPMAGGPGTVRLAGAVAEAGGFPFLAAGYRESAGLADEIRELRSRLGEARRGGASGGESDGPGFGVNLFVPSAREIEPEVFRRYADELREEASALGVELPDRPVHDDDRWDEKLELLIADPVPVVSFTFGIPAPGEIAALQRAGTRVLVTVTSRAEALRAQEAGADGLVAQGSGAGGHRGTHDPGAAPSDAPAVELVRRVAPITRLPVIAAGGVDGPEAVAELLDAGAEAVAVGTLLLRTPEAGTGRTHREALADPRFTDTVVTRAFTGRYARALRNGFVGRHPAAPEGYPELHHLTRPLRRAAATAQDPDRLHLWAGTGFRAAEERPASEVVRRLAERLPA</sequence>
<comment type="caution">
    <text evidence="11">The sequence shown here is derived from an EMBL/GenBank/DDBJ whole genome shotgun (WGS) entry which is preliminary data.</text>
</comment>
<dbReference type="InterPro" id="IPR013785">
    <property type="entry name" value="Aldolase_TIM"/>
</dbReference>
<evidence type="ECO:0000256" key="8">
    <source>
        <dbReference type="ARBA" id="ARBA00031155"/>
    </source>
</evidence>
<dbReference type="GO" id="GO:0009636">
    <property type="term" value="P:response to toxic substance"/>
    <property type="evidence" value="ECO:0007669"/>
    <property type="project" value="UniProtKB-KW"/>
</dbReference>
<evidence type="ECO:0000256" key="7">
    <source>
        <dbReference type="ARBA" id="ARBA00023033"/>
    </source>
</evidence>
<dbReference type="GO" id="GO:0016627">
    <property type="term" value="F:oxidoreductase activity, acting on the CH-CH group of donors"/>
    <property type="evidence" value="ECO:0007669"/>
    <property type="project" value="InterPro"/>
</dbReference>
<comment type="cofactor">
    <cofactor evidence="1">
        <name>FMN</name>
        <dbReference type="ChEBI" id="CHEBI:58210"/>
    </cofactor>
</comment>
<dbReference type="EMBL" id="JAEHOH010000003">
    <property type="protein sequence ID" value="MBK0417951.1"/>
    <property type="molecule type" value="Genomic_DNA"/>
</dbReference>
<dbReference type="GO" id="GO:0006207">
    <property type="term" value="P:'de novo' pyrimidine nucleobase biosynthetic process"/>
    <property type="evidence" value="ECO:0007669"/>
    <property type="project" value="InterPro"/>
</dbReference>
<dbReference type="CDD" id="cd04730">
    <property type="entry name" value="NPD_like"/>
    <property type="match status" value="1"/>
</dbReference>
<dbReference type="Proteomes" id="UP000608530">
    <property type="component" value="Unassembled WGS sequence"/>
</dbReference>
<dbReference type="Gene3D" id="3.20.20.70">
    <property type="entry name" value="Aldolase class I"/>
    <property type="match status" value="1"/>
</dbReference>
<keyword evidence="6" id="KW-0560">Oxidoreductase</keyword>
<evidence type="ECO:0000256" key="10">
    <source>
        <dbReference type="SAM" id="MobiDB-lite"/>
    </source>
</evidence>
<dbReference type="PANTHER" id="PTHR42747:SF3">
    <property type="entry name" value="NITRONATE MONOOXYGENASE-RELATED"/>
    <property type="match status" value="1"/>
</dbReference>
<organism evidence="11 12">
    <name type="scientific">Leucobacter chromiisoli</name>
    <dbReference type="NCBI Taxonomy" id="2796471"/>
    <lineage>
        <taxon>Bacteria</taxon>
        <taxon>Bacillati</taxon>
        <taxon>Actinomycetota</taxon>
        <taxon>Actinomycetes</taxon>
        <taxon>Micrococcales</taxon>
        <taxon>Microbacteriaceae</taxon>
        <taxon>Leucobacter</taxon>
    </lineage>
</organism>
<dbReference type="InterPro" id="IPR001295">
    <property type="entry name" value="Dihydroorotate_DH_CS"/>
</dbReference>
<evidence type="ECO:0000256" key="2">
    <source>
        <dbReference type="ARBA" id="ARBA00009881"/>
    </source>
</evidence>
<evidence type="ECO:0000256" key="5">
    <source>
        <dbReference type="ARBA" id="ARBA00022643"/>
    </source>
</evidence>
<gene>
    <name evidence="11" type="ORF">JD276_02735</name>
</gene>
<keyword evidence="3" id="KW-0216">Detoxification</keyword>
<keyword evidence="7 11" id="KW-0503">Monooxygenase</keyword>
<keyword evidence="4" id="KW-0285">Flavoprotein</keyword>
<keyword evidence="5" id="KW-0288">FMN</keyword>
<dbReference type="PROSITE" id="PS00912">
    <property type="entry name" value="DHODEHASE_2"/>
    <property type="match status" value="1"/>
</dbReference>
<dbReference type="PANTHER" id="PTHR42747">
    <property type="entry name" value="NITRONATE MONOOXYGENASE-RELATED"/>
    <property type="match status" value="1"/>
</dbReference>
<dbReference type="SUPFAM" id="SSF51412">
    <property type="entry name" value="Inosine monophosphate dehydrogenase (IMPDH)"/>
    <property type="match status" value="1"/>
</dbReference>
<dbReference type="RefSeq" id="WP_200113682.1">
    <property type="nucleotide sequence ID" value="NZ_JAEHOH010000003.1"/>
</dbReference>
<evidence type="ECO:0000256" key="6">
    <source>
        <dbReference type="ARBA" id="ARBA00023002"/>
    </source>
</evidence>
<dbReference type="Pfam" id="PF03060">
    <property type="entry name" value="NMO"/>
    <property type="match status" value="1"/>
</dbReference>
<accession>A0A934UU22</accession>
<reference evidence="11" key="1">
    <citation type="submission" date="2020-12" db="EMBL/GenBank/DDBJ databases">
        <title>Leucobacter sp. CAS1, isolated from Chromium sludge.</title>
        <authorList>
            <person name="Xu Z."/>
        </authorList>
    </citation>
    <scope>NUCLEOTIDE SEQUENCE</scope>
    <source>
        <strain evidence="11">CSA1</strain>
    </source>
</reference>
<proteinExistence type="inferred from homology"/>
<feature type="region of interest" description="Disordered" evidence="10">
    <location>
        <begin position="182"/>
        <end position="203"/>
    </location>
</feature>
<dbReference type="InterPro" id="IPR004136">
    <property type="entry name" value="NMO"/>
</dbReference>
<keyword evidence="12" id="KW-1185">Reference proteome</keyword>
<evidence type="ECO:0000256" key="9">
    <source>
        <dbReference type="ARBA" id="ARBA00049401"/>
    </source>
</evidence>
<dbReference type="GO" id="GO:0018580">
    <property type="term" value="F:nitronate monooxygenase activity"/>
    <property type="evidence" value="ECO:0007669"/>
    <property type="project" value="InterPro"/>
</dbReference>
<comment type="similarity">
    <text evidence="2">Belongs to the nitronate monooxygenase family. NMO class I subfamily.</text>
</comment>
<comment type="catalytic activity">
    <reaction evidence="9">
        <text>3 propionate 3-nitronate + 3 O2 + H2O = 3 3-oxopropanoate + 2 nitrate + nitrite + H2O2 + 3 H(+)</text>
        <dbReference type="Rhea" id="RHEA:57332"/>
        <dbReference type="ChEBI" id="CHEBI:15377"/>
        <dbReference type="ChEBI" id="CHEBI:15378"/>
        <dbReference type="ChEBI" id="CHEBI:15379"/>
        <dbReference type="ChEBI" id="CHEBI:16240"/>
        <dbReference type="ChEBI" id="CHEBI:16301"/>
        <dbReference type="ChEBI" id="CHEBI:17632"/>
        <dbReference type="ChEBI" id="CHEBI:33190"/>
        <dbReference type="ChEBI" id="CHEBI:136067"/>
    </reaction>
</comment>
<evidence type="ECO:0000313" key="12">
    <source>
        <dbReference type="Proteomes" id="UP000608530"/>
    </source>
</evidence>
<evidence type="ECO:0000256" key="3">
    <source>
        <dbReference type="ARBA" id="ARBA00022575"/>
    </source>
</evidence>
<name>A0A934UU22_9MICO</name>